<dbReference type="AlphaFoldDB" id="A0A2P7BH12"/>
<protein>
    <submittedName>
        <fullName evidence="1">Uncharacterized protein</fullName>
    </submittedName>
</protein>
<dbReference type="EMBL" id="PGGO01000016">
    <property type="protein sequence ID" value="PSH65698.1"/>
    <property type="molecule type" value="Genomic_DNA"/>
</dbReference>
<reference evidence="2" key="1">
    <citation type="submission" date="2017-11" db="EMBL/GenBank/DDBJ databases">
        <authorList>
            <person name="Kuznetsova I."/>
            <person name="Sazanova A."/>
            <person name="Chirak E."/>
            <person name="Safronova V."/>
            <person name="Willems A."/>
        </authorList>
    </citation>
    <scope>NUCLEOTIDE SEQUENCE [LARGE SCALE GENOMIC DNA]</scope>
    <source>
        <strain evidence="2">STM 196</strain>
    </source>
</reference>
<evidence type="ECO:0000313" key="1">
    <source>
        <dbReference type="EMBL" id="PSH65698.1"/>
    </source>
</evidence>
<dbReference type="Proteomes" id="UP000241444">
    <property type="component" value="Unassembled WGS sequence"/>
</dbReference>
<evidence type="ECO:0000313" key="2">
    <source>
        <dbReference type="Proteomes" id="UP000241444"/>
    </source>
</evidence>
<comment type="caution">
    <text evidence="1">The sequence shown here is derived from an EMBL/GenBank/DDBJ whole genome shotgun (WGS) entry which is preliminary data.</text>
</comment>
<gene>
    <name evidence="1" type="ORF">CU102_19600</name>
</gene>
<sequence length="60" mass="6641">MNEPGEADIIISDLRGNGGSARHPIIARDAALRYKFQREFDALNGRESTASGQRGQLWRA</sequence>
<name>A0A2P7BH12_9HYPH</name>
<organism evidence="1 2">
    <name type="scientific">Phyllobacterium brassicacearum</name>
    <dbReference type="NCBI Taxonomy" id="314235"/>
    <lineage>
        <taxon>Bacteria</taxon>
        <taxon>Pseudomonadati</taxon>
        <taxon>Pseudomonadota</taxon>
        <taxon>Alphaproteobacteria</taxon>
        <taxon>Hyphomicrobiales</taxon>
        <taxon>Phyllobacteriaceae</taxon>
        <taxon>Phyllobacterium</taxon>
    </lineage>
</organism>
<accession>A0A2P7BH12</accession>
<proteinExistence type="predicted"/>
<keyword evidence="2" id="KW-1185">Reference proteome</keyword>